<organism evidence="2 3">
    <name type="scientific">Paramecium sonneborni</name>
    <dbReference type="NCBI Taxonomy" id="65129"/>
    <lineage>
        <taxon>Eukaryota</taxon>
        <taxon>Sar</taxon>
        <taxon>Alveolata</taxon>
        <taxon>Ciliophora</taxon>
        <taxon>Intramacronucleata</taxon>
        <taxon>Oligohymenophorea</taxon>
        <taxon>Peniculida</taxon>
        <taxon>Parameciidae</taxon>
        <taxon>Paramecium</taxon>
    </lineage>
</organism>
<accession>A0A8S1NR91</accession>
<proteinExistence type="predicted"/>
<protein>
    <recommendedName>
        <fullName evidence="1">EF-hand domain-containing protein</fullName>
    </recommendedName>
</protein>
<comment type="caution">
    <text evidence="2">The sequence shown here is derived from an EMBL/GenBank/DDBJ whole genome shotgun (WGS) entry which is preliminary data.</text>
</comment>
<sequence>MKKMMNIEKIQQSKNLNLKNKEQTLKNLCIIWQQFHLFRFEQDIFLQKEISIYPLDKELFKLIFNLFDENKSELLDFREFLICLSILIRGSFDEKFKMIFLANTSKILQFNDFEALLLILIAQYIQITKEYQQFIERIKRPSFTYFDMLNVLKDPFIIQIELLKKQKKSGIKKCAKQNRIINE</sequence>
<dbReference type="Proteomes" id="UP000692954">
    <property type="component" value="Unassembled WGS sequence"/>
</dbReference>
<gene>
    <name evidence="2" type="ORF">PSON_ATCC_30995.1.T0590226</name>
</gene>
<dbReference type="AlphaFoldDB" id="A0A8S1NR91"/>
<dbReference type="GO" id="GO:0005509">
    <property type="term" value="F:calcium ion binding"/>
    <property type="evidence" value="ECO:0007669"/>
    <property type="project" value="InterPro"/>
</dbReference>
<reference evidence="2" key="1">
    <citation type="submission" date="2021-01" db="EMBL/GenBank/DDBJ databases">
        <authorList>
            <consortium name="Genoscope - CEA"/>
            <person name="William W."/>
        </authorList>
    </citation>
    <scope>NUCLEOTIDE SEQUENCE</scope>
</reference>
<name>A0A8S1NR91_9CILI</name>
<dbReference type="PROSITE" id="PS50222">
    <property type="entry name" value="EF_HAND_2"/>
    <property type="match status" value="1"/>
</dbReference>
<evidence type="ECO:0000259" key="1">
    <source>
        <dbReference type="PROSITE" id="PS50222"/>
    </source>
</evidence>
<feature type="domain" description="EF-hand" evidence="1">
    <location>
        <begin position="55"/>
        <end position="90"/>
    </location>
</feature>
<evidence type="ECO:0000313" key="2">
    <source>
        <dbReference type="EMBL" id="CAD8092741.1"/>
    </source>
</evidence>
<dbReference type="EMBL" id="CAJJDN010000059">
    <property type="protein sequence ID" value="CAD8092741.1"/>
    <property type="molecule type" value="Genomic_DNA"/>
</dbReference>
<dbReference type="OrthoDB" id="191686at2759"/>
<dbReference type="InterPro" id="IPR002048">
    <property type="entry name" value="EF_hand_dom"/>
</dbReference>
<evidence type="ECO:0000313" key="3">
    <source>
        <dbReference type="Proteomes" id="UP000692954"/>
    </source>
</evidence>
<keyword evidence="3" id="KW-1185">Reference proteome</keyword>